<sequence length="1286" mass="143720">MMAHIGVSTRKQTWLDAIGLGEECPRGHQRRKYACVFGGLFVLVFGLWAVLGRRDSASELLRSQHQILHSYCDGVPSGDPVAPQTSDSDNAYLAWLKHQDAQYKSSVCNTQPRFVENLREHVPFERDFIENNMLQTLPKFEEGPFEANSRGYVFTTPPKPEMMDMILRTVNVILELEPEAGMEVWFTYDDYPRDHPLCNGELLHVDCKVFYSEETGLTPDTLPPIGYAFCIYAIVLSRFQHVFFLDLDAVPMASTKYLFDEPAYKETGQLFWADLWGTDSLFDAGMTAWTDSQLWDFVRVNPYNTREMESSILVIDKARNWKEVNLAMHMSRHQQFMYRKDTNVGPRGQQLTLHGDKDVWRLAFLYFRTKFHMAHPVSLGRVYAFLAYRRNSIGHIGLRDTDHVLFVHQPKDMALPRAPYLRVALLDTHCNDPHRAFYHIGFSNYWPCLQPYDYQTGQLQPESAEVVTNGDDRDEPEHEEEEEETWPVVVHLFEAKVQAGFAGYDEPQVVFPLVASLTDDGFAVGDAAADAADLIWPIERGIVKHWDALEAVFAQIFSELMINPEKHKIILGEFAPGSKEQRERLMTMLFHSFGVQGIAFLPVSSLLSSGRAIGVFVDVSWDVTQIIPMSESVPIPGATIRAELGMRDVVQAFLDNLKAQDGMQTCRNLYEAMILFEKLADRHVLLGDPLSCNVLLKDLRGIGGNTVLNESLTLSSDDLQQAAATLLTGTSTVPGIPDLILEAISKLPLDVRELLTSSIVLSGSGTIVSGFAQELQERLAKAAPSTLRVNTLANPDRLFAWWVSGSILGSLSGFADECVSKNDFVHDPAMAASGTSVQWHSFLLSRQYVGHRAVERRFMLRLSHPIATMNDRFAETNEVPKMEEIYVRPDVDELLEYLFLVELQGTSIKGPLVLSTANTHPAAISMLLQTAFAQGFDTVTMVDAASAALVALGRSTGLIVDVGHQSTRITPIVDSTVLEAARKIVPWGGRNASATLQKLLRTLDHGERGRDAANEITLVDNIKEEVGYVRAESNEEADVEVISGEMGDRIPPEKDLAHSEFAIHSAQHLALEDVEVIAAEGCNISDTEQVQAALALFHELGMLFYFREVVGLRDFVVLDPQWLIRCFSMVIRDVGMHPFCLPRLQQIEEHMPSTASGQALVFYLTVEGTFSLPKGLFERLVCLAVEHSHAAAFLGASRAPLPGPGEVLFWLGEASCRMTEQVEEGRIRCIVDESRAQLAFVDELLSMLARLNEEVMRNQATFAAQLQVPVGRLGSVQVDYDEAKYT</sequence>
<dbReference type="InParanoid" id="A0A2R5GNY8"/>
<evidence type="ECO:0000256" key="7">
    <source>
        <dbReference type="SAM" id="Phobius"/>
    </source>
</evidence>
<name>A0A2R5GNY8_9STRA</name>
<comment type="similarity">
    <text evidence="1">Belongs to the MNN1/MNT family.</text>
</comment>
<keyword evidence="7" id="KW-1133">Transmembrane helix</keyword>
<keyword evidence="7" id="KW-0472">Membrane</keyword>
<evidence type="ECO:0000256" key="1">
    <source>
        <dbReference type="ARBA" id="ARBA00009105"/>
    </source>
</evidence>
<dbReference type="EMBL" id="BEYU01000111">
    <property type="protein sequence ID" value="GBG32009.1"/>
    <property type="molecule type" value="Genomic_DNA"/>
</dbReference>
<organism evidence="9 10">
    <name type="scientific">Hondaea fermentalgiana</name>
    <dbReference type="NCBI Taxonomy" id="2315210"/>
    <lineage>
        <taxon>Eukaryota</taxon>
        <taxon>Sar</taxon>
        <taxon>Stramenopiles</taxon>
        <taxon>Bigyra</taxon>
        <taxon>Labyrinthulomycetes</taxon>
        <taxon>Thraustochytrida</taxon>
        <taxon>Thraustochytriidae</taxon>
        <taxon>Hondaea</taxon>
    </lineage>
</organism>
<evidence type="ECO:0000256" key="6">
    <source>
        <dbReference type="SAM" id="MobiDB-lite"/>
    </source>
</evidence>
<dbReference type="PANTHER" id="PTHR11937">
    <property type="entry name" value="ACTIN"/>
    <property type="match status" value="1"/>
</dbReference>
<dbReference type="SMART" id="SM00268">
    <property type="entry name" value="ACTIN"/>
    <property type="match status" value="1"/>
</dbReference>
<dbReference type="Pfam" id="PF16095">
    <property type="entry name" value="COR-A"/>
    <property type="match status" value="1"/>
</dbReference>
<dbReference type="Gene3D" id="3.30.420.40">
    <property type="match status" value="6"/>
</dbReference>
<evidence type="ECO:0000256" key="5">
    <source>
        <dbReference type="RuleBase" id="RU000487"/>
    </source>
</evidence>
<dbReference type="Proteomes" id="UP000241890">
    <property type="component" value="Unassembled WGS sequence"/>
</dbReference>
<evidence type="ECO:0000313" key="10">
    <source>
        <dbReference type="Proteomes" id="UP000241890"/>
    </source>
</evidence>
<feature type="compositionally biased region" description="Acidic residues" evidence="6">
    <location>
        <begin position="472"/>
        <end position="484"/>
    </location>
</feature>
<evidence type="ECO:0000256" key="4">
    <source>
        <dbReference type="ARBA" id="ARBA00049360"/>
    </source>
</evidence>
<evidence type="ECO:0000256" key="2">
    <source>
        <dbReference type="ARBA" id="ARBA00022679"/>
    </source>
</evidence>
<dbReference type="InterPro" id="IPR022751">
    <property type="entry name" value="Alpha_mannosyltransferase"/>
</dbReference>
<dbReference type="Pfam" id="PF11051">
    <property type="entry name" value="Mannosyl_trans3"/>
    <property type="match status" value="1"/>
</dbReference>
<dbReference type="InterPro" id="IPR032171">
    <property type="entry name" value="COR-A"/>
</dbReference>
<dbReference type="InterPro" id="IPR004000">
    <property type="entry name" value="Actin"/>
</dbReference>
<feature type="domain" description="COR" evidence="8">
    <location>
        <begin position="1068"/>
        <end position="1133"/>
    </location>
</feature>
<comment type="caution">
    <text evidence="9">The sequence shown here is derived from an EMBL/GenBank/DDBJ whole genome shotgun (WGS) entry which is preliminary data.</text>
</comment>
<feature type="region of interest" description="Disordered" evidence="6">
    <location>
        <begin position="465"/>
        <end position="484"/>
    </location>
</feature>
<comment type="similarity">
    <text evidence="5">Belongs to the actin family.</text>
</comment>
<keyword evidence="10" id="KW-1185">Reference proteome</keyword>
<keyword evidence="7" id="KW-0812">Transmembrane</keyword>
<reference evidence="9 10" key="1">
    <citation type="submission" date="2017-12" db="EMBL/GenBank/DDBJ databases">
        <title>Sequencing, de novo assembly and annotation of complete genome of a new Thraustochytrid species, strain FCC1311.</title>
        <authorList>
            <person name="Sedici K."/>
            <person name="Godart F."/>
            <person name="Aiese Cigliano R."/>
            <person name="Sanseverino W."/>
            <person name="Barakat M."/>
            <person name="Ortet P."/>
            <person name="Marechal E."/>
            <person name="Cagnac O."/>
            <person name="Amato A."/>
        </authorList>
    </citation>
    <scope>NUCLEOTIDE SEQUENCE [LARGE SCALE GENOMIC DNA]</scope>
</reference>
<evidence type="ECO:0000256" key="3">
    <source>
        <dbReference type="ARBA" id="ARBA00022737"/>
    </source>
</evidence>
<dbReference type="OrthoDB" id="430354at2759"/>
<dbReference type="Pfam" id="PF00022">
    <property type="entry name" value="Actin"/>
    <property type="match status" value="3"/>
</dbReference>
<protein>
    <submittedName>
        <fullName evidence="9">Actin</fullName>
    </submittedName>
</protein>
<keyword evidence="3" id="KW-0677">Repeat</keyword>
<keyword evidence="2" id="KW-0808">Transferase</keyword>
<evidence type="ECO:0000259" key="8">
    <source>
        <dbReference type="Pfam" id="PF16095"/>
    </source>
</evidence>
<evidence type="ECO:0000313" key="9">
    <source>
        <dbReference type="EMBL" id="GBG32009.1"/>
    </source>
</evidence>
<dbReference type="GO" id="GO:0016757">
    <property type="term" value="F:glycosyltransferase activity"/>
    <property type="evidence" value="ECO:0007669"/>
    <property type="project" value="InterPro"/>
</dbReference>
<gene>
    <name evidence="9" type="ORF">FCC1311_082342</name>
</gene>
<comment type="catalytic activity">
    <reaction evidence="4">
        <text>ATP + H2O = ADP + phosphate + H(+)</text>
        <dbReference type="Rhea" id="RHEA:13065"/>
        <dbReference type="ChEBI" id="CHEBI:15377"/>
        <dbReference type="ChEBI" id="CHEBI:15378"/>
        <dbReference type="ChEBI" id="CHEBI:30616"/>
        <dbReference type="ChEBI" id="CHEBI:43474"/>
        <dbReference type="ChEBI" id="CHEBI:456216"/>
    </reaction>
</comment>
<dbReference type="InterPro" id="IPR043129">
    <property type="entry name" value="ATPase_NBD"/>
</dbReference>
<dbReference type="InterPro" id="IPR029044">
    <property type="entry name" value="Nucleotide-diphossugar_trans"/>
</dbReference>
<dbReference type="Gene3D" id="3.90.640.10">
    <property type="entry name" value="Actin, Chain A, domain 4"/>
    <property type="match status" value="2"/>
</dbReference>
<dbReference type="SUPFAM" id="SSF53067">
    <property type="entry name" value="Actin-like ATPase domain"/>
    <property type="match status" value="3"/>
</dbReference>
<feature type="non-terminal residue" evidence="9">
    <location>
        <position position="1286"/>
    </location>
</feature>
<feature type="transmembrane region" description="Helical" evidence="7">
    <location>
        <begin position="33"/>
        <end position="51"/>
    </location>
</feature>
<dbReference type="CDD" id="cd10169">
    <property type="entry name" value="ASKHA_NBD_actin-like"/>
    <property type="match status" value="1"/>
</dbReference>
<accession>A0A2R5GNY8</accession>
<dbReference type="SUPFAM" id="SSF53448">
    <property type="entry name" value="Nucleotide-diphospho-sugar transferases"/>
    <property type="match status" value="1"/>
</dbReference>
<proteinExistence type="inferred from homology"/>